<evidence type="ECO:0000313" key="3">
    <source>
        <dbReference type="EMBL" id="CAG8536730.1"/>
    </source>
</evidence>
<keyword evidence="1" id="KW-0812">Transmembrane</keyword>
<dbReference type="InterPro" id="IPR027417">
    <property type="entry name" value="P-loop_NTPase"/>
</dbReference>
<feature type="transmembrane region" description="Helical" evidence="1">
    <location>
        <begin position="21"/>
        <end position="44"/>
    </location>
</feature>
<dbReference type="SUPFAM" id="SSF52540">
    <property type="entry name" value="P-loop containing nucleoside triphosphate hydrolases"/>
    <property type="match status" value="1"/>
</dbReference>
<dbReference type="SUPFAM" id="SSF52954">
    <property type="entry name" value="Class II aaRS ABD-related"/>
    <property type="match status" value="1"/>
</dbReference>
<evidence type="ECO:0000259" key="2">
    <source>
        <dbReference type="SMART" id="SM00382"/>
    </source>
</evidence>
<keyword evidence="1" id="KW-1133">Transmembrane helix</keyword>
<dbReference type="Gene3D" id="3.40.50.800">
    <property type="entry name" value="Anticodon-binding domain"/>
    <property type="match status" value="1"/>
</dbReference>
<dbReference type="CDD" id="cd19481">
    <property type="entry name" value="RecA-like_protease"/>
    <property type="match status" value="1"/>
</dbReference>
<accession>A0ABM8W6A6</accession>
<sequence>MRTNFIKEDEIKEEKLKKAGGFFFNTLTSVVVMIIQASFIGYGIENSAFSAEIKEEVKTFLDGRKNSRLGVFGSEKPEHLLLYGPPGSGKSFLAKEIGENESCYYASVNLMMEYFHGSGKEKQDKIFRDAKRKLAKTNGEKPVIIIIDEIDSVGIKTFSAEQSNTETVNCLLTNIDEIENKNLNIIVIGITNHRQVLDEALVRPGRLGFQIKVDYPKEKAELDRIQIKEITWQEKIKCGENIGISLNDIEKAINYSLFYDREKGEITGSIEGYQKRLEKIRENKKAHQKDTELSPRGREIFFTLFPHLAEYSATATGRTAEFAVRGVKNVLLPTLIPFNLLEKEKSHIAGFKGHTLHRTAEEARQFALHILADYQNYAEKILGLGVIVGPKSEGEKFAGAVESYTVECLLPDGQCLQLATSHYFGDNFSIGAVVKAHADNWGVILPFAIAPVQIAFILAEPSEELVKYYREISGLLDTAPYRCQLYNESSRINRNCLQADQEGCPLKIILRPEELKNQEITLIRRDNMERKITVSLEPKAEDQQFLRGFEEELTRNLAKYDFLKGQERERVISDHEKSADSMKKGFVKIKIVEVINREIAEFEKNLRQKSQEFRDKHLFEANNFTELERKISAGHVGLFLIPFCNKLDCEKSIKDRISSYSIRCLYTSGEDDKI</sequence>
<feature type="domain" description="AAA+ ATPase" evidence="2">
    <location>
        <begin position="76"/>
        <end position="217"/>
    </location>
</feature>
<dbReference type="SMART" id="SM00382">
    <property type="entry name" value="AAA"/>
    <property type="match status" value="1"/>
</dbReference>
<evidence type="ECO:0000256" key="1">
    <source>
        <dbReference type="SAM" id="Phobius"/>
    </source>
</evidence>
<name>A0ABM8W6A6_GIGMA</name>
<dbReference type="EMBL" id="CAJVQB010001463">
    <property type="protein sequence ID" value="CAG8536730.1"/>
    <property type="molecule type" value="Genomic_DNA"/>
</dbReference>
<feature type="non-terminal residue" evidence="3">
    <location>
        <position position="674"/>
    </location>
</feature>
<protein>
    <submittedName>
        <fullName evidence="3">6530_t:CDS:1</fullName>
    </submittedName>
</protein>
<keyword evidence="4" id="KW-1185">Reference proteome</keyword>
<evidence type="ECO:0000313" key="4">
    <source>
        <dbReference type="Proteomes" id="UP000789901"/>
    </source>
</evidence>
<dbReference type="PANTHER" id="PTHR43382:SF2">
    <property type="entry name" value="BIFUNCTIONAL GLUTAMATE_PROLINE--TRNA LIGASE"/>
    <property type="match status" value="1"/>
</dbReference>
<reference evidence="3 4" key="1">
    <citation type="submission" date="2021-06" db="EMBL/GenBank/DDBJ databases">
        <authorList>
            <person name="Kallberg Y."/>
            <person name="Tangrot J."/>
            <person name="Rosling A."/>
        </authorList>
    </citation>
    <scope>NUCLEOTIDE SEQUENCE [LARGE SCALE GENOMIC DNA]</scope>
    <source>
        <strain evidence="3 4">120-4 pot B 10/14</strain>
    </source>
</reference>
<dbReference type="Gene3D" id="3.40.50.300">
    <property type="entry name" value="P-loop containing nucleotide triphosphate hydrolases"/>
    <property type="match status" value="1"/>
</dbReference>
<dbReference type="InterPro" id="IPR004499">
    <property type="entry name" value="Pro-tRNA-ligase_IIa_arc-type"/>
</dbReference>
<gene>
    <name evidence="3" type="ORF">GMARGA_LOCUS3886</name>
</gene>
<dbReference type="Gene3D" id="3.30.930.10">
    <property type="entry name" value="Bira Bifunctional Protein, Domain 2"/>
    <property type="match status" value="1"/>
</dbReference>
<dbReference type="InterPro" id="IPR004154">
    <property type="entry name" value="Anticodon-bd"/>
</dbReference>
<proteinExistence type="predicted"/>
<dbReference type="Proteomes" id="UP000789901">
    <property type="component" value="Unassembled WGS sequence"/>
</dbReference>
<dbReference type="InterPro" id="IPR003959">
    <property type="entry name" value="ATPase_AAA_core"/>
</dbReference>
<dbReference type="InterPro" id="IPR003593">
    <property type="entry name" value="AAA+_ATPase"/>
</dbReference>
<dbReference type="InterPro" id="IPR045864">
    <property type="entry name" value="aa-tRNA-synth_II/BPL/LPL"/>
</dbReference>
<dbReference type="InterPro" id="IPR036621">
    <property type="entry name" value="Anticodon-bd_dom_sf"/>
</dbReference>
<keyword evidence="1" id="KW-0472">Membrane</keyword>
<dbReference type="PANTHER" id="PTHR43382">
    <property type="entry name" value="PROLYL-TRNA SYNTHETASE"/>
    <property type="match status" value="1"/>
</dbReference>
<organism evidence="3 4">
    <name type="scientific">Gigaspora margarita</name>
    <dbReference type="NCBI Taxonomy" id="4874"/>
    <lineage>
        <taxon>Eukaryota</taxon>
        <taxon>Fungi</taxon>
        <taxon>Fungi incertae sedis</taxon>
        <taxon>Mucoromycota</taxon>
        <taxon>Glomeromycotina</taxon>
        <taxon>Glomeromycetes</taxon>
        <taxon>Diversisporales</taxon>
        <taxon>Gigasporaceae</taxon>
        <taxon>Gigaspora</taxon>
    </lineage>
</organism>
<comment type="caution">
    <text evidence="3">The sequence shown here is derived from an EMBL/GenBank/DDBJ whole genome shotgun (WGS) entry which is preliminary data.</text>
</comment>
<dbReference type="Pfam" id="PF00004">
    <property type="entry name" value="AAA"/>
    <property type="match status" value="1"/>
</dbReference>
<dbReference type="SUPFAM" id="SSF55681">
    <property type="entry name" value="Class II aaRS and biotin synthetases"/>
    <property type="match status" value="1"/>
</dbReference>
<dbReference type="Pfam" id="PF03129">
    <property type="entry name" value="HGTP_anticodon"/>
    <property type="match status" value="1"/>
</dbReference>